<protein>
    <recommendedName>
        <fullName evidence="3">Photosynthesis system II assembly factor Ycf48/Hcf136-like domain-containing protein</fullName>
    </recommendedName>
</protein>
<dbReference type="RefSeq" id="WP_101192763.1">
    <property type="nucleotide sequence ID" value="NZ_PIYS01000003.1"/>
</dbReference>
<evidence type="ECO:0000256" key="1">
    <source>
        <dbReference type="ARBA" id="ARBA00022531"/>
    </source>
</evidence>
<proteinExistence type="predicted"/>
<dbReference type="GO" id="GO:0015979">
    <property type="term" value="P:photosynthesis"/>
    <property type="evidence" value="ECO:0007669"/>
    <property type="project" value="UniProtKB-KW"/>
</dbReference>
<organism evidence="4 5">
    <name type="scientific">Pseudomonas fluvialis</name>
    <dbReference type="NCBI Taxonomy" id="1793966"/>
    <lineage>
        <taxon>Bacteria</taxon>
        <taxon>Pseudomonadati</taxon>
        <taxon>Pseudomonadota</taxon>
        <taxon>Gammaproteobacteria</taxon>
        <taxon>Pseudomonadales</taxon>
        <taxon>Pseudomonadaceae</taxon>
        <taxon>Pseudomonas</taxon>
    </lineage>
</organism>
<dbReference type="InterPro" id="IPR015943">
    <property type="entry name" value="WD40/YVTN_repeat-like_dom_sf"/>
</dbReference>
<dbReference type="InterPro" id="IPR028203">
    <property type="entry name" value="PSII_CF48-like_dom"/>
</dbReference>
<dbReference type="SUPFAM" id="SSF50939">
    <property type="entry name" value="Sialidases"/>
    <property type="match status" value="1"/>
</dbReference>
<name>A0A2I0CTV3_9PSED</name>
<sequence>MSEPVLRRTRFDVGMEPVAASTASRLLPLSKVCALLALLAGLSLPALVQAEAVAPAKPGYAVPSERAVHSLLVDVVRAGNRLVAVGDRGHILFSDDQGQNWQQAEVPTRQMLTGVFFVDDQHGWAVGHDAQILASRDGGQTWQRQYRDLEREAPLLDVWFRNRQQGFAVGAYGAVLTTNNGGQTWEEISERLDNPDAYHLNGVTYVEGGGLFVVGELGLMYRSADWGLSWETVASPYEGSLFGVGATGQPGSLVVYGLRGHLFRSSDFGNSWQAIRLEAENGPLEFGLAGSALLEDGQLVVVGHGGSVLLSRDAGQSFTVINRADRLPLAGVASAGNGGLILVGQGGVHLATANGSELDQQ</sequence>
<dbReference type="PANTHER" id="PTHR47199">
    <property type="entry name" value="PHOTOSYSTEM II STABILITY/ASSEMBLY FACTOR HCF136, CHLOROPLASTIC"/>
    <property type="match status" value="1"/>
</dbReference>
<dbReference type="CDD" id="cd15482">
    <property type="entry name" value="Sialidase_non-viral"/>
    <property type="match status" value="1"/>
</dbReference>
<feature type="domain" description="Photosynthesis system II assembly factor Ycf48/Hcf136-like" evidence="3">
    <location>
        <begin position="148"/>
        <end position="278"/>
    </location>
</feature>
<dbReference type="InterPro" id="IPR036278">
    <property type="entry name" value="Sialidase_sf"/>
</dbReference>
<dbReference type="EMBL" id="PIYS01000003">
    <property type="protein sequence ID" value="PKF72793.1"/>
    <property type="molecule type" value="Genomic_DNA"/>
</dbReference>
<evidence type="ECO:0000259" key="3">
    <source>
        <dbReference type="Pfam" id="PF14870"/>
    </source>
</evidence>
<accession>A0A2I0CTV3</accession>
<dbReference type="PANTHER" id="PTHR47199:SF2">
    <property type="entry name" value="PHOTOSYSTEM II STABILITY_ASSEMBLY FACTOR HCF136, CHLOROPLASTIC"/>
    <property type="match status" value="1"/>
</dbReference>
<reference evidence="5" key="1">
    <citation type="submission" date="2017-12" db="EMBL/GenBank/DDBJ databases">
        <authorList>
            <person name="Yu X.-Y."/>
        </authorList>
    </citation>
    <scope>NUCLEOTIDE SEQUENCE [LARGE SCALE GENOMIC DNA]</scope>
    <source>
        <strain evidence="5">ZYSR67-Z</strain>
    </source>
</reference>
<comment type="caution">
    <text evidence="4">The sequence shown here is derived from an EMBL/GenBank/DDBJ whole genome shotgun (WGS) entry which is preliminary data.</text>
</comment>
<dbReference type="GO" id="GO:0009523">
    <property type="term" value="C:photosystem II"/>
    <property type="evidence" value="ECO:0007669"/>
    <property type="project" value="UniProtKB-KW"/>
</dbReference>
<evidence type="ECO:0000313" key="4">
    <source>
        <dbReference type="EMBL" id="PKF72793.1"/>
    </source>
</evidence>
<dbReference type="Proteomes" id="UP000242861">
    <property type="component" value="Unassembled WGS sequence"/>
</dbReference>
<evidence type="ECO:0000256" key="2">
    <source>
        <dbReference type="ARBA" id="ARBA00023276"/>
    </source>
</evidence>
<dbReference type="Gene3D" id="2.130.10.10">
    <property type="entry name" value="YVTN repeat-like/Quinoprotein amine dehydrogenase"/>
    <property type="match status" value="1"/>
</dbReference>
<keyword evidence="2" id="KW-0604">Photosystem II</keyword>
<dbReference type="AlphaFoldDB" id="A0A2I0CTV3"/>
<evidence type="ECO:0000313" key="5">
    <source>
        <dbReference type="Proteomes" id="UP000242861"/>
    </source>
</evidence>
<dbReference type="Pfam" id="PF14870">
    <property type="entry name" value="PSII_BNR"/>
    <property type="match status" value="1"/>
</dbReference>
<gene>
    <name evidence="4" type="ORF">CW360_03505</name>
</gene>
<keyword evidence="1" id="KW-0602">Photosynthesis</keyword>